<sequence>MWVWAWVWACTVWAAVGGVPVEEEQEQQQILSRITRQQPIFGITAHSPCLHLEFTQGSSTPGDTTSGLSA</sequence>
<reference evidence="2" key="1">
    <citation type="submission" date="2023-10" db="EMBL/GenBank/DDBJ databases">
        <title>Genome assemblies of two species of porcelain crab, Petrolisthes cinctipes and Petrolisthes manimaculis (Anomura: Porcellanidae).</title>
        <authorList>
            <person name="Angst P."/>
        </authorList>
    </citation>
    <scope>NUCLEOTIDE SEQUENCE</scope>
    <source>
        <strain evidence="2">PB745_01</strain>
        <tissue evidence="2">Gill</tissue>
    </source>
</reference>
<evidence type="ECO:0008006" key="4">
    <source>
        <dbReference type="Google" id="ProtNLM"/>
    </source>
</evidence>
<accession>A0AAE1FVE8</accession>
<organism evidence="2 3">
    <name type="scientific">Petrolisthes cinctipes</name>
    <name type="common">Flat porcelain crab</name>
    <dbReference type="NCBI Taxonomy" id="88211"/>
    <lineage>
        <taxon>Eukaryota</taxon>
        <taxon>Metazoa</taxon>
        <taxon>Ecdysozoa</taxon>
        <taxon>Arthropoda</taxon>
        <taxon>Crustacea</taxon>
        <taxon>Multicrustacea</taxon>
        <taxon>Malacostraca</taxon>
        <taxon>Eumalacostraca</taxon>
        <taxon>Eucarida</taxon>
        <taxon>Decapoda</taxon>
        <taxon>Pleocyemata</taxon>
        <taxon>Anomura</taxon>
        <taxon>Galatheoidea</taxon>
        <taxon>Porcellanidae</taxon>
        <taxon>Petrolisthes</taxon>
    </lineage>
</organism>
<feature type="chain" id="PRO_5042236563" description="Secreted protein" evidence="1">
    <location>
        <begin position="19"/>
        <end position="70"/>
    </location>
</feature>
<keyword evidence="1" id="KW-0732">Signal</keyword>
<proteinExistence type="predicted"/>
<dbReference type="EMBL" id="JAWQEG010001312">
    <property type="protein sequence ID" value="KAK3880579.1"/>
    <property type="molecule type" value="Genomic_DNA"/>
</dbReference>
<feature type="signal peptide" evidence="1">
    <location>
        <begin position="1"/>
        <end position="18"/>
    </location>
</feature>
<gene>
    <name evidence="2" type="ORF">Pcinc_014937</name>
</gene>
<keyword evidence="3" id="KW-1185">Reference proteome</keyword>
<evidence type="ECO:0000256" key="1">
    <source>
        <dbReference type="SAM" id="SignalP"/>
    </source>
</evidence>
<comment type="caution">
    <text evidence="2">The sequence shown here is derived from an EMBL/GenBank/DDBJ whole genome shotgun (WGS) entry which is preliminary data.</text>
</comment>
<dbReference type="AlphaFoldDB" id="A0AAE1FVE8"/>
<protein>
    <recommendedName>
        <fullName evidence="4">Secreted protein</fullName>
    </recommendedName>
</protein>
<evidence type="ECO:0000313" key="2">
    <source>
        <dbReference type="EMBL" id="KAK3880579.1"/>
    </source>
</evidence>
<dbReference type="Proteomes" id="UP001286313">
    <property type="component" value="Unassembled WGS sequence"/>
</dbReference>
<name>A0AAE1FVE8_PETCI</name>
<evidence type="ECO:0000313" key="3">
    <source>
        <dbReference type="Proteomes" id="UP001286313"/>
    </source>
</evidence>